<feature type="signal peptide" evidence="6">
    <location>
        <begin position="1"/>
        <end position="18"/>
    </location>
</feature>
<sequence>MKLVLRLLFLFLLAEVWLVPGFAPGTQPPEAEAGPGTLRTLAPQNQPPEEKKEEEPWLVASRQELSQETSNFGFSLLRKISVKHEGNVVFSPLSLSFAMATLVLGAAGPTRTQILSGLGLQALNGTQPALLPALFGHLRETLSRNWELGLTQGSLAFIHKDFDVKETFLNLSKRYFDTACVPMNFRNASQAKGLMNQYISKETQGRIPKLFDEINPETKVILVDYILFKGQWLTPFDPVFTEADTFRLDKYKAVKVPMMYRAGNFASTFDKNFRCHVLKLPYQGNATMLVVLMQKMGDHLALEDYLTTELVETWLRNMKTRKMEVFLPKFKLDQKYEMHELLKQMGIRRIFSSWADLSELSVTTRNLKVSKVLQRAMIEVDEKGTEAFQDPIQITTFHLIVMST</sequence>
<dbReference type="FunFam" id="3.30.497.10:FF:000001">
    <property type="entry name" value="Serine protease inhibitor"/>
    <property type="match status" value="1"/>
</dbReference>
<evidence type="ECO:0000256" key="4">
    <source>
        <dbReference type="RuleBase" id="RU000411"/>
    </source>
</evidence>
<dbReference type="InterPro" id="IPR023796">
    <property type="entry name" value="Serpin_dom"/>
</dbReference>
<dbReference type="PRINTS" id="PR00780">
    <property type="entry name" value="LEUSERPINII"/>
</dbReference>
<dbReference type="GO" id="GO:0007596">
    <property type="term" value="P:blood coagulation"/>
    <property type="evidence" value="ECO:0007669"/>
    <property type="project" value="InterPro"/>
</dbReference>
<dbReference type="Pfam" id="PF00079">
    <property type="entry name" value="Serpin"/>
    <property type="match status" value="1"/>
</dbReference>
<dbReference type="AlphaFoldDB" id="A0A2Y9QZB0"/>
<dbReference type="CTD" id="51156"/>
<dbReference type="InterPro" id="IPR000215">
    <property type="entry name" value="Serpin_fam"/>
</dbReference>
<comment type="similarity">
    <text evidence="1 4">Belongs to the serpin family.</text>
</comment>
<keyword evidence="9" id="KW-0646">Protease inhibitor</keyword>
<gene>
    <name evidence="9" type="primary">SERPINA10</name>
</gene>
<dbReference type="Proteomes" id="UP000248480">
    <property type="component" value="Unplaced"/>
</dbReference>
<evidence type="ECO:0000259" key="7">
    <source>
        <dbReference type="SMART" id="SM00093"/>
    </source>
</evidence>
<evidence type="ECO:0000256" key="5">
    <source>
        <dbReference type="SAM" id="MobiDB-lite"/>
    </source>
</evidence>
<keyword evidence="3" id="KW-0325">Glycoprotein</keyword>
<dbReference type="Gene3D" id="2.30.39.10">
    <property type="entry name" value="Alpha-1-antitrypsin, domain 1"/>
    <property type="match status" value="1"/>
</dbReference>
<dbReference type="InterPro" id="IPR036186">
    <property type="entry name" value="Serpin_sf"/>
</dbReference>
<dbReference type="GO" id="GO:0004867">
    <property type="term" value="F:serine-type endopeptidase inhibitor activity"/>
    <property type="evidence" value="ECO:0007669"/>
    <property type="project" value="InterPro"/>
</dbReference>
<dbReference type="GO" id="GO:0005615">
    <property type="term" value="C:extracellular space"/>
    <property type="evidence" value="ECO:0007669"/>
    <property type="project" value="InterPro"/>
</dbReference>
<dbReference type="SMART" id="SM00093">
    <property type="entry name" value="SERPIN"/>
    <property type="match status" value="1"/>
</dbReference>
<dbReference type="FunFam" id="2.30.39.10:FF:000003">
    <property type="entry name" value="alpha-1-antitrypsin isoform X1"/>
    <property type="match status" value="1"/>
</dbReference>
<dbReference type="FunCoup" id="A0A2Y9QZB0">
    <property type="interactions" value="107"/>
</dbReference>
<organism evidence="8 9">
    <name type="scientific">Trichechus manatus latirostris</name>
    <name type="common">Florida manatee</name>
    <dbReference type="NCBI Taxonomy" id="127582"/>
    <lineage>
        <taxon>Eukaryota</taxon>
        <taxon>Metazoa</taxon>
        <taxon>Chordata</taxon>
        <taxon>Craniata</taxon>
        <taxon>Vertebrata</taxon>
        <taxon>Euteleostomi</taxon>
        <taxon>Mammalia</taxon>
        <taxon>Eutheria</taxon>
        <taxon>Afrotheria</taxon>
        <taxon>Sirenia</taxon>
        <taxon>Trichechidae</taxon>
        <taxon>Trichechus</taxon>
    </lineage>
</organism>
<evidence type="ECO:0000256" key="2">
    <source>
        <dbReference type="ARBA" id="ARBA00022729"/>
    </source>
</evidence>
<keyword evidence="2 6" id="KW-0732">Signal</keyword>
<dbReference type="InterPro" id="IPR042178">
    <property type="entry name" value="Serpin_sf_1"/>
</dbReference>
<dbReference type="InParanoid" id="A0A2Y9QZB0"/>
<feature type="chain" id="PRO_5015997732" evidence="6">
    <location>
        <begin position="19"/>
        <end position="404"/>
    </location>
</feature>
<dbReference type="CDD" id="cd02055">
    <property type="entry name" value="serpinA10_PZI"/>
    <property type="match status" value="1"/>
</dbReference>
<evidence type="ECO:0000313" key="9">
    <source>
        <dbReference type="RefSeq" id="XP_023587427.1"/>
    </source>
</evidence>
<dbReference type="GeneID" id="101344714"/>
<dbReference type="Gene3D" id="3.30.497.10">
    <property type="entry name" value="Antithrombin, subunit I, domain 2"/>
    <property type="match status" value="1"/>
</dbReference>
<accession>A0A2Y9QZB0</accession>
<dbReference type="RefSeq" id="XP_023587427.1">
    <property type="nucleotide sequence ID" value="XM_023731659.1"/>
</dbReference>
<keyword evidence="8" id="KW-1185">Reference proteome</keyword>
<evidence type="ECO:0000256" key="1">
    <source>
        <dbReference type="ARBA" id="ARBA00009500"/>
    </source>
</evidence>
<dbReference type="InterPro" id="IPR033835">
    <property type="entry name" value="PZI_serpin_dom"/>
</dbReference>
<name>A0A2Y9QZB0_TRIMA</name>
<reference evidence="9" key="1">
    <citation type="submission" date="2025-08" db="UniProtKB">
        <authorList>
            <consortium name="RefSeq"/>
        </authorList>
    </citation>
    <scope>IDENTIFICATION</scope>
</reference>
<evidence type="ECO:0000313" key="8">
    <source>
        <dbReference type="Proteomes" id="UP000248480"/>
    </source>
</evidence>
<proteinExistence type="inferred from homology"/>
<evidence type="ECO:0000256" key="3">
    <source>
        <dbReference type="ARBA" id="ARBA00023180"/>
    </source>
</evidence>
<dbReference type="SUPFAM" id="SSF56574">
    <property type="entry name" value="Serpins"/>
    <property type="match status" value="1"/>
</dbReference>
<dbReference type="PANTHER" id="PTHR11461:SF191">
    <property type="entry name" value="PROTEIN Z-DEPENDENT PROTEASE INHIBITOR"/>
    <property type="match status" value="1"/>
</dbReference>
<dbReference type="STRING" id="127582.A0A2Y9QZB0"/>
<dbReference type="InterPro" id="IPR042185">
    <property type="entry name" value="Serpin_sf_2"/>
</dbReference>
<evidence type="ECO:0000256" key="6">
    <source>
        <dbReference type="SAM" id="SignalP"/>
    </source>
</evidence>
<dbReference type="KEGG" id="tmu:101344714"/>
<protein>
    <submittedName>
        <fullName evidence="9">Protein Z-dependent protease inhibitor</fullName>
    </submittedName>
</protein>
<feature type="region of interest" description="Disordered" evidence="5">
    <location>
        <begin position="28"/>
        <end position="54"/>
    </location>
</feature>
<dbReference type="PANTHER" id="PTHR11461">
    <property type="entry name" value="SERINE PROTEASE INHIBITOR, SERPIN"/>
    <property type="match status" value="1"/>
</dbReference>
<feature type="domain" description="Serpin" evidence="7">
    <location>
        <begin position="74"/>
        <end position="404"/>
    </location>
</feature>